<dbReference type="AlphaFoldDB" id="A0A397RPQ3"/>
<dbReference type="PANTHER" id="PTHR30471:SF3">
    <property type="entry name" value="UPF0758 PROTEIN YEES-RELATED"/>
    <property type="match status" value="1"/>
</dbReference>
<dbReference type="Pfam" id="PF20582">
    <property type="entry name" value="UPF0758_N"/>
    <property type="match status" value="1"/>
</dbReference>
<dbReference type="InterPro" id="IPR001405">
    <property type="entry name" value="UPF0758"/>
</dbReference>
<reference evidence="9 10" key="1">
    <citation type="submission" date="2018-08" db="EMBL/GenBank/DDBJ databases">
        <title>Genomic Encyclopedia of Archaeal and Bacterial Type Strains, Phase II (KMG-II): from individual species to whole genera.</title>
        <authorList>
            <person name="Goeker M."/>
        </authorList>
    </citation>
    <scope>NUCLEOTIDE SEQUENCE [LARGE SCALE GENOMIC DNA]</scope>
    <source>
        <strain evidence="9 10">ATCC 27112</strain>
    </source>
</reference>
<evidence type="ECO:0000256" key="6">
    <source>
        <dbReference type="ARBA" id="ARBA00023049"/>
    </source>
</evidence>
<evidence type="ECO:0000256" key="2">
    <source>
        <dbReference type="ARBA" id="ARBA00022670"/>
    </source>
</evidence>
<dbReference type="NCBIfam" id="TIGR00608">
    <property type="entry name" value="radc"/>
    <property type="match status" value="1"/>
</dbReference>
<name>A0A397RPQ3_9MOLU</name>
<dbReference type="PANTHER" id="PTHR30471">
    <property type="entry name" value="DNA REPAIR PROTEIN RADC"/>
    <property type="match status" value="1"/>
</dbReference>
<protein>
    <submittedName>
        <fullName evidence="9">DNA repair protein RadC</fullName>
    </submittedName>
</protein>
<dbReference type="InterPro" id="IPR025657">
    <property type="entry name" value="RadC_JAB"/>
</dbReference>
<evidence type="ECO:0000256" key="7">
    <source>
        <dbReference type="RuleBase" id="RU003797"/>
    </source>
</evidence>
<evidence type="ECO:0000256" key="5">
    <source>
        <dbReference type="ARBA" id="ARBA00022833"/>
    </source>
</evidence>
<evidence type="ECO:0000256" key="3">
    <source>
        <dbReference type="ARBA" id="ARBA00022723"/>
    </source>
</evidence>
<dbReference type="Pfam" id="PF04002">
    <property type="entry name" value="RadC"/>
    <property type="match status" value="1"/>
</dbReference>
<sequence length="222" mass="25739">MNKLPREKLIEDGIDKLTDDELLAIMLGVGTKNEDVFTMSKRLIKDYGFSHLLRMDYLELSKIPGIKEAKATKLISVFEIARRVMKEESNQKPLEDAKALFEYVYPTYYGQKKEIMILIGVDSKLRITSEKKYTSHSYHEISVPIKDVIKDIIHMNPYGIFLIHNHPGGNLKPSEADLKYTYELGKMLTNLDIILLDHLIISEDKYYSFSDTHVLRNFHIDL</sequence>
<dbReference type="InParanoid" id="A0A397RPQ3"/>
<evidence type="ECO:0000256" key="4">
    <source>
        <dbReference type="ARBA" id="ARBA00022801"/>
    </source>
</evidence>
<keyword evidence="6" id="KW-0482">Metalloprotease</keyword>
<keyword evidence="2" id="KW-0645">Protease</keyword>
<evidence type="ECO:0000259" key="8">
    <source>
        <dbReference type="PROSITE" id="PS50249"/>
    </source>
</evidence>
<dbReference type="InterPro" id="IPR037518">
    <property type="entry name" value="MPN"/>
</dbReference>
<gene>
    <name evidence="9" type="ORF">EI71_01236</name>
</gene>
<proteinExistence type="inferred from homology"/>
<dbReference type="Proteomes" id="UP000266506">
    <property type="component" value="Unassembled WGS sequence"/>
</dbReference>
<dbReference type="GO" id="GO:0006508">
    <property type="term" value="P:proteolysis"/>
    <property type="evidence" value="ECO:0007669"/>
    <property type="project" value="UniProtKB-KW"/>
</dbReference>
<comment type="caution">
    <text evidence="9">The sequence shown here is derived from an EMBL/GenBank/DDBJ whole genome shotgun (WGS) entry which is preliminary data.</text>
</comment>
<keyword evidence="5" id="KW-0862">Zinc</keyword>
<comment type="similarity">
    <text evidence="1 7">Belongs to the UPF0758 family.</text>
</comment>
<organism evidence="9 10">
    <name type="scientific">Anaeroplasma bactoclasticum</name>
    <dbReference type="NCBI Taxonomy" id="2088"/>
    <lineage>
        <taxon>Bacteria</taxon>
        <taxon>Bacillati</taxon>
        <taxon>Mycoplasmatota</taxon>
        <taxon>Mollicutes</taxon>
        <taxon>Anaeroplasmatales</taxon>
        <taxon>Anaeroplasmataceae</taxon>
        <taxon>Anaeroplasma</taxon>
    </lineage>
</organism>
<accession>A0A397RPQ3</accession>
<dbReference type="PROSITE" id="PS50249">
    <property type="entry name" value="MPN"/>
    <property type="match status" value="1"/>
</dbReference>
<keyword evidence="3" id="KW-0479">Metal-binding</keyword>
<dbReference type="RefSeq" id="WP_119016366.1">
    <property type="nucleotide sequence ID" value="NZ_QXEV01000013.1"/>
</dbReference>
<dbReference type="OrthoDB" id="9804482at2"/>
<dbReference type="GO" id="GO:0008237">
    <property type="term" value="F:metallopeptidase activity"/>
    <property type="evidence" value="ECO:0007669"/>
    <property type="project" value="UniProtKB-KW"/>
</dbReference>
<dbReference type="Gene3D" id="3.40.140.10">
    <property type="entry name" value="Cytidine Deaminase, domain 2"/>
    <property type="match status" value="1"/>
</dbReference>
<dbReference type="GO" id="GO:0046872">
    <property type="term" value="F:metal ion binding"/>
    <property type="evidence" value="ECO:0007669"/>
    <property type="project" value="UniProtKB-KW"/>
</dbReference>
<evidence type="ECO:0000313" key="10">
    <source>
        <dbReference type="Proteomes" id="UP000266506"/>
    </source>
</evidence>
<evidence type="ECO:0000313" key="9">
    <source>
        <dbReference type="EMBL" id="RIA75668.1"/>
    </source>
</evidence>
<keyword evidence="10" id="KW-1185">Reference proteome</keyword>
<dbReference type="FunCoup" id="A0A397RPQ3">
    <property type="interactions" value="131"/>
</dbReference>
<dbReference type="InterPro" id="IPR046778">
    <property type="entry name" value="UPF0758_N"/>
</dbReference>
<feature type="domain" description="MPN" evidence="8">
    <location>
        <begin position="93"/>
        <end position="215"/>
    </location>
</feature>
<evidence type="ECO:0000256" key="1">
    <source>
        <dbReference type="ARBA" id="ARBA00010243"/>
    </source>
</evidence>
<dbReference type="EMBL" id="QXEV01000013">
    <property type="protein sequence ID" value="RIA75668.1"/>
    <property type="molecule type" value="Genomic_DNA"/>
</dbReference>
<keyword evidence="4" id="KW-0378">Hydrolase</keyword>